<gene>
    <name evidence="1" type="ORF">HXK26_05640</name>
</gene>
<dbReference type="Proteomes" id="UP000698335">
    <property type="component" value="Unassembled WGS sequence"/>
</dbReference>
<evidence type="ECO:0000313" key="2">
    <source>
        <dbReference type="Proteomes" id="UP000698335"/>
    </source>
</evidence>
<proteinExistence type="predicted"/>
<protein>
    <recommendedName>
        <fullName evidence="3">DPH-type MB domain-containing protein</fullName>
    </recommendedName>
</protein>
<comment type="caution">
    <text evidence="1">The sequence shown here is derived from an EMBL/GenBank/DDBJ whole genome shotgun (WGS) entry which is preliminary data.</text>
</comment>
<sequence>MIKHDYREIKELEDYVYDPDTSTGDYEFCPNCGDAFKTSNIEVVDMQDDDCDYGICPHCGVLLKLYLVPTYYFDPVICSVEEFEKEACIKLSKVGVR</sequence>
<reference evidence="1" key="1">
    <citation type="submission" date="2020-04" db="EMBL/GenBank/DDBJ databases">
        <title>Deep metagenomics examines the oral microbiome during advanced dental caries in children, revealing novel taxa and co-occurrences with host molecules.</title>
        <authorList>
            <person name="Baker J.L."/>
            <person name="Morton J.T."/>
            <person name="Dinis M."/>
            <person name="Alvarez R."/>
            <person name="Tran N.C."/>
            <person name="Knight R."/>
            <person name="Edlund A."/>
        </authorList>
    </citation>
    <scope>NUCLEOTIDE SEQUENCE</scope>
    <source>
        <strain evidence="1">JCVI_38_bin.5</strain>
    </source>
</reference>
<evidence type="ECO:0008006" key="3">
    <source>
        <dbReference type="Google" id="ProtNLM"/>
    </source>
</evidence>
<dbReference type="EMBL" id="JABZGW010000246">
    <property type="protein sequence ID" value="MBF4808159.1"/>
    <property type="molecule type" value="Genomic_DNA"/>
</dbReference>
<accession>A0A930YPX9</accession>
<evidence type="ECO:0000313" key="1">
    <source>
        <dbReference type="EMBL" id="MBF4808159.1"/>
    </source>
</evidence>
<dbReference type="AlphaFoldDB" id="A0A930YPX9"/>
<organism evidence="1 2">
    <name type="scientific">Lancefieldella rimae</name>
    <dbReference type="NCBI Taxonomy" id="1383"/>
    <lineage>
        <taxon>Bacteria</taxon>
        <taxon>Bacillati</taxon>
        <taxon>Actinomycetota</taxon>
        <taxon>Coriobacteriia</taxon>
        <taxon>Coriobacteriales</taxon>
        <taxon>Atopobiaceae</taxon>
        <taxon>Lancefieldella</taxon>
    </lineage>
</organism>
<name>A0A930YPX9_9ACTN</name>